<dbReference type="Gene3D" id="1.25.40.10">
    <property type="entry name" value="Tetratricopeptide repeat domain"/>
    <property type="match status" value="2"/>
</dbReference>
<organism evidence="7 8">
    <name type="scientific">Hamadaea flava</name>
    <dbReference type="NCBI Taxonomy" id="1742688"/>
    <lineage>
        <taxon>Bacteria</taxon>
        <taxon>Bacillati</taxon>
        <taxon>Actinomycetota</taxon>
        <taxon>Actinomycetes</taxon>
        <taxon>Micromonosporales</taxon>
        <taxon>Micromonosporaceae</taxon>
        <taxon>Hamadaea</taxon>
    </lineage>
</organism>
<dbReference type="InterPro" id="IPR027417">
    <property type="entry name" value="P-loop_NTPase"/>
</dbReference>
<dbReference type="Proteomes" id="UP001595816">
    <property type="component" value="Unassembled WGS sequence"/>
</dbReference>
<dbReference type="PROSITE" id="PS51755">
    <property type="entry name" value="OMPR_PHOB"/>
    <property type="match status" value="1"/>
</dbReference>
<dbReference type="SUPFAM" id="SSF52540">
    <property type="entry name" value="P-loop containing nucleoside triphosphate hydrolases"/>
    <property type="match status" value="1"/>
</dbReference>
<dbReference type="Gene3D" id="1.10.10.10">
    <property type="entry name" value="Winged helix-like DNA-binding domain superfamily/Winged helix DNA-binding domain"/>
    <property type="match status" value="2"/>
</dbReference>
<keyword evidence="3 5" id="KW-0238">DNA-binding</keyword>
<evidence type="ECO:0000256" key="1">
    <source>
        <dbReference type="ARBA" id="ARBA00005820"/>
    </source>
</evidence>
<dbReference type="SMART" id="SM00862">
    <property type="entry name" value="Trans_reg_C"/>
    <property type="match status" value="1"/>
</dbReference>
<dbReference type="InterPro" id="IPR005158">
    <property type="entry name" value="BTAD"/>
</dbReference>
<dbReference type="RefSeq" id="WP_253753878.1">
    <property type="nucleotide sequence ID" value="NZ_JAMZDZ010000001.1"/>
</dbReference>
<dbReference type="PRINTS" id="PR00364">
    <property type="entry name" value="DISEASERSIST"/>
</dbReference>
<dbReference type="Gene3D" id="3.40.50.300">
    <property type="entry name" value="P-loop containing nucleotide triphosphate hydrolases"/>
    <property type="match status" value="1"/>
</dbReference>
<dbReference type="Pfam" id="PF00486">
    <property type="entry name" value="Trans_reg_C"/>
    <property type="match status" value="1"/>
</dbReference>
<dbReference type="SUPFAM" id="SSF48452">
    <property type="entry name" value="TPR-like"/>
    <property type="match status" value="3"/>
</dbReference>
<dbReference type="SMART" id="SM01043">
    <property type="entry name" value="BTAD"/>
    <property type="match status" value="1"/>
</dbReference>
<evidence type="ECO:0000313" key="8">
    <source>
        <dbReference type="Proteomes" id="UP001595816"/>
    </source>
</evidence>
<proteinExistence type="inferred from homology"/>
<evidence type="ECO:0000256" key="4">
    <source>
        <dbReference type="ARBA" id="ARBA00023163"/>
    </source>
</evidence>
<dbReference type="InterPro" id="IPR001867">
    <property type="entry name" value="OmpR/PhoB-type_DNA-bd"/>
</dbReference>
<dbReference type="SUPFAM" id="SSF46894">
    <property type="entry name" value="C-terminal effector domain of the bipartite response regulators"/>
    <property type="match status" value="1"/>
</dbReference>
<feature type="DNA-binding region" description="OmpR/PhoB-type" evidence="5">
    <location>
        <begin position="1"/>
        <end position="95"/>
    </location>
</feature>
<dbReference type="SMART" id="SM00028">
    <property type="entry name" value="TPR"/>
    <property type="match status" value="5"/>
</dbReference>
<dbReference type="CDD" id="cd15831">
    <property type="entry name" value="BTAD"/>
    <property type="match status" value="1"/>
</dbReference>
<comment type="similarity">
    <text evidence="1">Belongs to the AfsR/DnrI/RedD regulatory family.</text>
</comment>
<dbReference type="EMBL" id="JBHSAY010000009">
    <property type="protein sequence ID" value="MFC4132101.1"/>
    <property type="molecule type" value="Genomic_DNA"/>
</dbReference>
<keyword evidence="2" id="KW-0805">Transcription regulation</keyword>
<comment type="caution">
    <text evidence="7">The sequence shown here is derived from an EMBL/GenBank/DDBJ whole genome shotgun (WGS) entry which is preliminary data.</text>
</comment>
<keyword evidence="8" id="KW-1185">Reference proteome</keyword>
<evidence type="ECO:0000313" key="7">
    <source>
        <dbReference type="EMBL" id="MFC4132101.1"/>
    </source>
</evidence>
<reference evidence="8" key="1">
    <citation type="journal article" date="2019" name="Int. J. Syst. Evol. Microbiol.">
        <title>The Global Catalogue of Microorganisms (GCM) 10K type strain sequencing project: providing services to taxonomists for standard genome sequencing and annotation.</title>
        <authorList>
            <consortium name="The Broad Institute Genomics Platform"/>
            <consortium name="The Broad Institute Genome Sequencing Center for Infectious Disease"/>
            <person name="Wu L."/>
            <person name="Ma J."/>
        </authorList>
    </citation>
    <scope>NUCLEOTIDE SEQUENCE [LARGE SCALE GENOMIC DNA]</scope>
    <source>
        <strain evidence="8">CGMCC 4.7289</strain>
    </source>
</reference>
<dbReference type="Pfam" id="PF13424">
    <property type="entry name" value="TPR_12"/>
    <property type="match status" value="2"/>
</dbReference>
<evidence type="ECO:0000256" key="5">
    <source>
        <dbReference type="PROSITE-ProRule" id="PRU01091"/>
    </source>
</evidence>
<dbReference type="InterPro" id="IPR051677">
    <property type="entry name" value="AfsR-DnrI-RedD_regulator"/>
</dbReference>
<evidence type="ECO:0000256" key="2">
    <source>
        <dbReference type="ARBA" id="ARBA00023015"/>
    </source>
</evidence>
<sequence>MTGRFSVLGPVDVTVAGRPVAGLAPRHRAVLAYLLLHAGKVISAERLSAALWADSPPDTARSQIHAAMTTIRRVLRSADLDGVLETRTAGYVLSPPPGAFDLAEFGGLLEEAQKSADHQVAADRLREALALWPGDALIGVSAEYAPGARARLEERRLAVVERLAEVELALGRHEEVSAELTTWVATYPLRERLVGQLMRALYASDRQADALAAGRRYRAGLAERQGLDPGRSFLQLEQEILRDRPAPPAEEPIRGANFLPYDVPDFTGRVVELDRILRGLGSRVCVVDGMAGIGKTTLAVHAAHRFAHRYADGQLFVDLRAHTAGQTPVTASDALHVLLRQIGVPADHIPLGEAERSALWRTELARRSVLIVLDNAVDAEHVRPLLPGATQSLFLITSRRRLTDLDGALSLSLDVLPASDAITLFSSVVGERAWTEYAAAGDVLRLCGHLPLAVRIAAARLHHRPRWTVAYLADRLRDERRRLVELATGERGVAAAFTLSYQQLPMSQQRMFRLLGLHPGRDVDTYAAASMAGMEPADAETDLEHLLDAHMLTQHEPGRYTFHDLLREHARATGAATDVEADQQLALTRLFDHYLHIAAAAIDVLYPDSKHRRPDVVRAERLFGEAEATAWLDAERGNLTAVCAFATDHGWPTHATSLSTILYRYLYNNVHDIDARTIYTAALAAGRRTGDHLSQSRALSDLGWLSFGRGGYADALDLFDQAIAQARMAGDGTAQARAEHGLASVHQQHRNGAEALRRFTAALELFRGRDDRFGQAVVLNSLGAVHEEAGRFAEGLAALTRARELFRSLGTDGGEADVLNNLGLVHRRQGRLVDAHQCHQQALEIYRRFGIRRGEARSLNGLAAVAADAGDVDEAIDGYQAALAVAGEVGNRLETARAHEGLARLLVGRSPAAHDHVREALNLYAQFGEPESGELRKLLADNG</sequence>
<dbReference type="InterPro" id="IPR016032">
    <property type="entry name" value="Sig_transdc_resp-reg_C-effctor"/>
</dbReference>
<dbReference type="PANTHER" id="PTHR35807">
    <property type="entry name" value="TRANSCRIPTIONAL REGULATOR REDD-RELATED"/>
    <property type="match status" value="1"/>
</dbReference>
<keyword evidence="4" id="KW-0804">Transcription</keyword>
<dbReference type="InterPro" id="IPR011990">
    <property type="entry name" value="TPR-like_helical_dom_sf"/>
</dbReference>
<evidence type="ECO:0000259" key="6">
    <source>
        <dbReference type="PROSITE" id="PS51755"/>
    </source>
</evidence>
<dbReference type="InterPro" id="IPR036388">
    <property type="entry name" value="WH-like_DNA-bd_sf"/>
</dbReference>
<name>A0ABV8LMA0_9ACTN</name>
<feature type="domain" description="OmpR/PhoB-type" evidence="6">
    <location>
        <begin position="1"/>
        <end position="95"/>
    </location>
</feature>
<dbReference type="InterPro" id="IPR019734">
    <property type="entry name" value="TPR_rpt"/>
</dbReference>
<dbReference type="Pfam" id="PF03704">
    <property type="entry name" value="BTAD"/>
    <property type="match status" value="1"/>
</dbReference>
<dbReference type="PANTHER" id="PTHR35807:SF1">
    <property type="entry name" value="TRANSCRIPTIONAL REGULATOR REDD"/>
    <property type="match status" value="1"/>
</dbReference>
<accession>A0ABV8LMA0</accession>
<gene>
    <name evidence="7" type="ORF">ACFOZ4_15940</name>
</gene>
<protein>
    <submittedName>
        <fullName evidence="7">Tetratricopeptide repeat protein</fullName>
    </submittedName>
</protein>
<evidence type="ECO:0000256" key="3">
    <source>
        <dbReference type="ARBA" id="ARBA00023125"/>
    </source>
</evidence>